<keyword evidence="2" id="KW-1185">Reference proteome</keyword>
<protein>
    <submittedName>
        <fullName evidence="1">Uncharacterized protein</fullName>
    </submittedName>
</protein>
<dbReference type="EMBL" id="PNHE01000001">
    <property type="protein sequence ID" value="PMC59234.1"/>
    <property type="molecule type" value="Genomic_DNA"/>
</dbReference>
<comment type="caution">
    <text evidence="1">The sequence shown here is derived from an EMBL/GenBank/DDBJ whole genome shotgun (WGS) entry which is preliminary data.</text>
</comment>
<name>A0A2N6SQ86_9LACT</name>
<organism evidence="1 2">
    <name type="scientific">Dolosicoccus paucivorans</name>
    <dbReference type="NCBI Taxonomy" id="84521"/>
    <lineage>
        <taxon>Bacteria</taxon>
        <taxon>Bacillati</taxon>
        <taxon>Bacillota</taxon>
        <taxon>Bacilli</taxon>
        <taxon>Lactobacillales</taxon>
        <taxon>Aerococcaceae</taxon>
        <taxon>Dolosicoccus</taxon>
    </lineage>
</organism>
<accession>A0A2N6SQ86</accession>
<dbReference type="Proteomes" id="UP000235682">
    <property type="component" value="Unassembled WGS sequence"/>
</dbReference>
<dbReference type="AlphaFoldDB" id="A0A2N6SQ86"/>
<gene>
    <name evidence="1" type="ORF">CJ205_00575</name>
</gene>
<dbReference type="STRING" id="84521.SAMN04487994_100273"/>
<dbReference type="RefSeq" id="WP_092083910.1">
    <property type="nucleotide sequence ID" value="NZ_FNEL01000002.1"/>
</dbReference>
<reference evidence="1 2" key="1">
    <citation type="submission" date="2017-09" db="EMBL/GenBank/DDBJ databases">
        <title>Bacterial strain isolated from the female urinary microbiota.</title>
        <authorList>
            <person name="Thomas-White K."/>
            <person name="Kumar N."/>
            <person name="Forster S."/>
            <person name="Putonti C."/>
            <person name="Lawley T."/>
            <person name="Wolfe A.J."/>
        </authorList>
    </citation>
    <scope>NUCLEOTIDE SEQUENCE [LARGE SCALE GENOMIC DNA]</scope>
    <source>
        <strain evidence="1 2">UMB0852</strain>
    </source>
</reference>
<sequence length="238" mass="28545">MALLLVMVLVIISHTVYLGLLHYNHSQTSRLMNQRAFYEAQIQRILARKTIERLELDDRFQLELQIQQIINEQMGKIQTKLDISDWTQSAPFHYIAFEEEGYFTAVVHLYVHEFWQETPWQILLPTGYVTNRSHQKVVTREEAFDETILSDYQLKHQTQESYFDRLYYRTEQPLMISFDQGIVEAKTDERKGRREILSYVNASNFTSRQFETLSDFYFLIDIDIKWYEKTTEETLEET</sequence>
<evidence type="ECO:0000313" key="1">
    <source>
        <dbReference type="EMBL" id="PMC59234.1"/>
    </source>
</evidence>
<evidence type="ECO:0000313" key="2">
    <source>
        <dbReference type="Proteomes" id="UP000235682"/>
    </source>
</evidence>
<proteinExistence type="predicted"/>